<keyword evidence="9" id="KW-0560">Oxidoreductase</keyword>
<evidence type="ECO:0000256" key="9">
    <source>
        <dbReference type="ARBA" id="ARBA00023002"/>
    </source>
</evidence>
<dbReference type="OrthoDB" id="408743at2759"/>
<keyword evidence="7" id="KW-0124">Carnitine biosynthesis</keyword>
<dbReference type="EC" id="1.14.11.8" evidence="5"/>
<comment type="similarity">
    <text evidence="4">Belongs to the gamma-BBH/TMLD family.</text>
</comment>
<keyword evidence="10" id="KW-0408">Iron</keyword>
<evidence type="ECO:0000256" key="5">
    <source>
        <dbReference type="ARBA" id="ARBA00012267"/>
    </source>
</evidence>
<keyword evidence="20" id="KW-1185">Reference proteome</keyword>
<evidence type="ECO:0000313" key="19">
    <source>
        <dbReference type="EMBL" id="ODQ76087.1"/>
    </source>
</evidence>
<dbReference type="NCBIfam" id="TIGR02410">
    <property type="entry name" value="carnitine_TMLD"/>
    <property type="match status" value="1"/>
</dbReference>
<dbReference type="FunFam" id="3.60.130.10:FF:000001">
    <property type="entry name" value="Trimethyllysine dioxygenase, mitochondrial"/>
    <property type="match status" value="1"/>
</dbReference>
<dbReference type="STRING" id="675824.A0A1E3QGH3"/>
<evidence type="ECO:0000256" key="2">
    <source>
        <dbReference type="ARBA" id="ARBA00001961"/>
    </source>
</evidence>
<evidence type="ECO:0000256" key="13">
    <source>
        <dbReference type="ARBA" id="ARBA00032283"/>
    </source>
</evidence>
<evidence type="ECO:0000256" key="4">
    <source>
        <dbReference type="ARBA" id="ARBA00008654"/>
    </source>
</evidence>
<dbReference type="InterPro" id="IPR042098">
    <property type="entry name" value="TauD-like_sf"/>
</dbReference>
<proteinExistence type="inferred from homology"/>
<comment type="catalytic activity">
    <reaction evidence="15">
        <text>N(6),N(6),N(6)-trimethyl-L-lysine + 2-oxoglutarate + O2 = (3S)-3-hydroxy-N(6),N(6),N(6)-trimethyl-L-lysine + succinate + CO2</text>
        <dbReference type="Rhea" id="RHEA:14181"/>
        <dbReference type="ChEBI" id="CHEBI:15379"/>
        <dbReference type="ChEBI" id="CHEBI:16526"/>
        <dbReference type="ChEBI" id="CHEBI:16810"/>
        <dbReference type="ChEBI" id="CHEBI:30031"/>
        <dbReference type="ChEBI" id="CHEBI:58100"/>
        <dbReference type="ChEBI" id="CHEBI:141499"/>
        <dbReference type="EC" id="1.14.11.8"/>
    </reaction>
</comment>
<dbReference type="EMBL" id="KV454289">
    <property type="protein sequence ID" value="ODQ76087.1"/>
    <property type="molecule type" value="Genomic_DNA"/>
</dbReference>
<dbReference type="InterPro" id="IPR003819">
    <property type="entry name" value="TauD/TfdA-like"/>
</dbReference>
<feature type="domain" description="TauD/TfdA-like" evidence="17">
    <location>
        <begin position="216"/>
        <end position="458"/>
    </location>
</feature>
<reference evidence="19 20" key="1">
    <citation type="journal article" date="2016" name="Proc. Natl. Acad. Sci. U.S.A.">
        <title>Comparative genomics of biotechnologically important yeasts.</title>
        <authorList>
            <person name="Riley R."/>
            <person name="Haridas S."/>
            <person name="Wolfe K.H."/>
            <person name="Lopes M.R."/>
            <person name="Hittinger C.T."/>
            <person name="Goeker M."/>
            <person name="Salamov A.A."/>
            <person name="Wisecaver J.H."/>
            <person name="Long T.M."/>
            <person name="Calvey C.H."/>
            <person name="Aerts A.L."/>
            <person name="Barry K.W."/>
            <person name="Choi C."/>
            <person name="Clum A."/>
            <person name="Coughlan A.Y."/>
            <person name="Deshpande S."/>
            <person name="Douglass A.P."/>
            <person name="Hanson S.J."/>
            <person name="Klenk H.-P."/>
            <person name="LaButti K.M."/>
            <person name="Lapidus A."/>
            <person name="Lindquist E.A."/>
            <person name="Lipzen A.M."/>
            <person name="Meier-Kolthoff J.P."/>
            <person name="Ohm R.A."/>
            <person name="Otillar R.P."/>
            <person name="Pangilinan J.L."/>
            <person name="Peng Y."/>
            <person name="Rokas A."/>
            <person name="Rosa C.A."/>
            <person name="Scheuner C."/>
            <person name="Sibirny A.A."/>
            <person name="Slot J.C."/>
            <person name="Stielow J.B."/>
            <person name="Sun H."/>
            <person name="Kurtzman C.P."/>
            <person name="Blackwell M."/>
            <person name="Grigoriev I.V."/>
            <person name="Jeffries T.W."/>
        </authorList>
    </citation>
    <scope>NUCLEOTIDE SEQUENCE [LARGE SCALE GENOMIC DNA]</scope>
    <source>
        <strain evidence="19 20">NRRL Y-11557</strain>
    </source>
</reference>
<dbReference type="Gene3D" id="3.30.2020.30">
    <property type="match status" value="1"/>
</dbReference>
<evidence type="ECO:0000256" key="14">
    <source>
        <dbReference type="ARBA" id="ARBA00046008"/>
    </source>
</evidence>
<evidence type="ECO:0000313" key="20">
    <source>
        <dbReference type="Proteomes" id="UP000094385"/>
    </source>
</evidence>
<gene>
    <name evidence="19" type="ORF">LIPSTDRAFT_60275</name>
</gene>
<dbReference type="AlphaFoldDB" id="A0A1E3QGH3"/>
<comment type="pathway">
    <text evidence="3">Amine and polyamine biosynthesis; carnitine biosynthesis.</text>
</comment>
<dbReference type="InterPro" id="IPR012776">
    <property type="entry name" value="Trimethyllysine_dOase"/>
</dbReference>
<evidence type="ECO:0000259" key="17">
    <source>
        <dbReference type="Pfam" id="PF02668"/>
    </source>
</evidence>
<evidence type="ECO:0000256" key="11">
    <source>
        <dbReference type="ARBA" id="ARBA00030363"/>
    </source>
</evidence>
<name>A0A1E3QGH3_LIPST</name>
<dbReference type="InterPro" id="IPR050411">
    <property type="entry name" value="AlphaKG_dependent_hydroxylases"/>
</dbReference>
<evidence type="ECO:0000256" key="6">
    <source>
        <dbReference type="ARBA" id="ARBA00022723"/>
    </source>
</evidence>
<dbReference type="Proteomes" id="UP000094385">
    <property type="component" value="Unassembled WGS sequence"/>
</dbReference>
<dbReference type="Pfam" id="PF02668">
    <property type="entry name" value="TauD"/>
    <property type="match status" value="1"/>
</dbReference>
<accession>A0A1E3QGH3</accession>
<dbReference type="SUPFAM" id="SSF51197">
    <property type="entry name" value="Clavaminate synthase-like"/>
    <property type="match status" value="1"/>
</dbReference>
<dbReference type="PANTHER" id="PTHR10696:SF51">
    <property type="entry name" value="TRIMETHYLLYSINE DIOXYGENASE, MITOCHONDRIAL"/>
    <property type="match status" value="1"/>
</dbReference>
<dbReference type="InterPro" id="IPR010376">
    <property type="entry name" value="GBBH-like_N"/>
</dbReference>
<evidence type="ECO:0000256" key="1">
    <source>
        <dbReference type="ARBA" id="ARBA00001954"/>
    </source>
</evidence>
<dbReference type="UniPathway" id="UPA00118"/>
<evidence type="ECO:0000256" key="8">
    <source>
        <dbReference type="ARBA" id="ARBA00022964"/>
    </source>
</evidence>
<dbReference type="GO" id="GO:0005506">
    <property type="term" value="F:iron ion binding"/>
    <property type="evidence" value="ECO:0007669"/>
    <property type="project" value="InterPro"/>
</dbReference>
<evidence type="ECO:0000256" key="7">
    <source>
        <dbReference type="ARBA" id="ARBA00022873"/>
    </source>
</evidence>
<keyword evidence="6" id="KW-0479">Metal-binding</keyword>
<dbReference type="Pfam" id="PF06155">
    <property type="entry name" value="GBBH-like_N"/>
    <property type="match status" value="1"/>
</dbReference>
<evidence type="ECO:0000256" key="3">
    <source>
        <dbReference type="ARBA" id="ARBA00005022"/>
    </source>
</evidence>
<evidence type="ECO:0000259" key="18">
    <source>
        <dbReference type="Pfam" id="PF06155"/>
    </source>
</evidence>
<dbReference type="GO" id="GO:0045329">
    <property type="term" value="P:carnitine biosynthetic process"/>
    <property type="evidence" value="ECO:0007669"/>
    <property type="project" value="UniProtKB-UniPathway"/>
</dbReference>
<organism evidence="19 20">
    <name type="scientific">Lipomyces starkeyi NRRL Y-11557</name>
    <dbReference type="NCBI Taxonomy" id="675824"/>
    <lineage>
        <taxon>Eukaryota</taxon>
        <taxon>Fungi</taxon>
        <taxon>Dikarya</taxon>
        <taxon>Ascomycota</taxon>
        <taxon>Saccharomycotina</taxon>
        <taxon>Lipomycetes</taxon>
        <taxon>Lipomycetales</taxon>
        <taxon>Lipomycetaceae</taxon>
        <taxon>Lipomyces</taxon>
    </lineage>
</organism>
<dbReference type="FunFam" id="3.30.2020.30:FF:000002">
    <property type="entry name" value="Putative gamma-butyrobetaine dioxygenase"/>
    <property type="match status" value="1"/>
</dbReference>
<keyword evidence="8" id="KW-0223">Dioxygenase</keyword>
<dbReference type="InterPro" id="IPR038492">
    <property type="entry name" value="GBBH-like_N_sf"/>
</dbReference>
<sequence>MRRFLKSLSNLRQARCVFYYKHENYLQIARSAQRSVGHANAEANAPIRRSAIDRLALRSIYSWRATPQAQHALSARRNALTRNMGVNANVVPRTVISPHHQVSFDNKKVYIPWDEGITSSYHNIWLRDSCQCASCFHPITKQRLVDTFTIPTSIHPESVEALDTALKITWENDGHESFYPWDWLHLHSYQPVLEKHLSFRRVLWSRDDVQDNPPVVEFSSVMSSDAGVAEWTSKIKLYGFCFVDDVPANPDDTEKLINRISFPRQTHYGGFWDFTADLAANDTAYTDLALGLHTDGTYFTEPPGLQVLHLLHHNGSGGESVLADGFKAARILREEAPEHYKTLSRIRIPAHSAGNEDVCIRPASTSPILKHDEATGELIQVRWNNDDRSTMDRWEGGDPDVDVIRFYEAIRKWHEIVTRKETEYWFKLRPGRALIFDNWRVMHGRSAFDGERRLCGAYINMDDFESRMRLTNLGREAVLKYI</sequence>
<dbReference type="GO" id="GO:0050353">
    <property type="term" value="F:trimethyllysine dioxygenase activity"/>
    <property type="evidence" value="ECO:0007669"/>
    <property type="project" value="UniProtKB-EC"/>
</dbReference>
<feature type="domain" description="Gamma-butyrobetaine hydroxylase-like N-terminal" evidence="18">
    <location>
        <begin position="103"/>
        <end position="185"/>
    </location>
</feature>
<comment type="cofactor">
    <cofactor evidence="1">
        <name>Fe(2+)</name>
        <dbReference type="ChEBI" id="CHEBI:29033"/>
    </cofactor>
</comment>
<dbReference type="GO" id="GO:0005739">
    <property type="term" value="C:mitochondrion"/>
    <property type="evidence" value="ECO:0007669"/>
    <property type="project" value="TreeGrafter"/>
</dbReference>
<evidence type="ECO:0000256" key="10">
    <source>
        <dbReference type="ARBA" id="ARBA00023004"/>
    </source>
</evidence>
<evidence type="ECO:0000256" key="16">
    <source>
        <dbReference type="ARBA" id="ARBA00071191"/>
    </source>
</evidence>
<comment type="cofactor">
    <cofactor evidence="2">
        <name>L-ascorbate</name>
        <dbReference type="ChEBI" id="CHEBI:38290"/>
    </cofactor>
</comment>
<dbReference type="Gene3D" id="3.60.130.10">
    <property type="entry name" value="Clavaminate synthase-like"/>
    <property type="match status" value="1"/>
</dbReference>
<comment type="function">
    <text evidence="14">Converts trimethyllysine (TML) into hydroxytrimethyllysine (HTML).</text>
</comment>
<protein>
    <recommendedName>
        <fullName evidence="16">Trimethyllysine dioxygenase</fullName>
        <ecNumber evidence="5">1.14.11.8</ecNumber>
    </recommendedName>
    <alternativeName>
        <fullName evidence="12">Epsilon-trimethyllysine 2-oxoglutarate dioxygenase</fullName>
    </alternativeName>
    <alternativeName>
        <fullName evidence="11">TML hydroxylase</fullName>
    </alternativeName>
    <alternativeName>
        <fullName evidence="13">TML-alpha-ketoglutarate dioxygenase</fullName>
    </alternativeName>
</protein>
<evidence type="ECO:0000256" key="12">
    <source>
        <dbReference type="ARBA" id="ARBA00031778"/>
    </source>
</evidence>
<evidence type="ECO:0000256" key="15">
    <source>
        <dbReference type="ARBA" id="ARBA00049334"/>
    </source>
</evidence>
<dbReference type="PANTHER" id="PTHR10696">
    <property type="entry name" value="GAMMA-BUTYROBETAINE HYDROXYLASE-RELATED"/>
    <property type="match status" value="1"/>
</dbReference>
<dbReference type="CDD" id="cd00250">
    <property type="entry name" value="CAS_like"/>
    <property type="match status" value="1"/>
</dbReference>